<dbReference type="Gene3D" id="3.30.60.230">
    <property type="entry name" value="Lsr2, dimerization domain"/>
    <property type="match status" value="1"/>
</dbReference>
<feature type="domain" description="Lsr2 dimerization" evidence="3">
    <location>
        <begin position="1"/>
        <end position="60"/>
    </location>
</feature>
<proteinExistence type="predicted"/>
<dbReference type="Pfam" id="PF23359">
    <property type="entry name" value="Lsr2_DNA-bd"/>
    <property type="match status" value="1"/>
</dbReference>
<dbReference type="InterPro" id="IPR042261">
    <property type="entry name" value="Lsr2-like_dimerization"/>
</dbReference>
<organism evidence="5 6">
    <name type="scientific">Streptomyces sp. 900105245</name>
    <dbReference type="NCBI Taxonomy" id="3154379"/>
    <lineage>
        <taxon>Bacteria</taxon>
        <taxon>Bacillati</taxon>
        <taxon>Actinomycetota</taxon>
        <taxon>Actinomycetes</taxon>
        <taxon>Kitasatosporales</taxon>
        <taxon>Streptomycetaceae</taxon>
        <taxon>Streptomyces</taxon>
    </lineage>
</organism>
<feature type="region of interest" description="Disordered" evidence="2">
    <location>
        <begin position="57"/>
        <end position="77"/>
    </location>
</feature>
<evidence type="ECO:0000259" key="3">
    <source>
        <dbReference type="Pfam" id="PF11774"/>
    </source>
</evidence>
<evidence type="ECO:0000313" key="5">
    <source>
        <dbReference type="EMBL" id="MER6434483.1"/>
    </source>
</evidence>
<sequence length="110" mass="11988">MVQRTVTVFTDDLTGSGGDDIASHSFSLDGVSYEIDLGPDSHQQLLDALAPFIRAARKTGGSRRNGNSKRLSSGPDPVRVREWAADQGIDMSARGRVPRHVLERYEAAHL</sequence>
<gene>
    <name evidence="5" type="ORF">ABT272_43785</name>
</gene>
<evidence type="ECO:0000256" key="1">
    <source>
        <dbReference type="ARBA" id="ARBA00023125"/>
    </source>
</evidence>
<evidence type="ECO:0000259" key="4">
    <source>
        <dbReference type="Pfam" id="PF23359"/>
    </source>
</evidence>
<dbReference type="InterPro" id="IPR036625">
    <property type="entry name" value="E3-bd_dom_sf"/>
</dbReference>
<dbReference type="Gene3D" id="4.10.320.10">
    <property type="entry name" value="E3-binding domain"/>
    <property type="match status" value="1"/>
</dbReference>
<dbReference type="RefSeq" id="WP_352066299.1">
    <property type="nucleotide sequence ID" value="NZ_JBEPAZ010000120.1"/>
</dbReference>
<feature type="compositionally biased region" description="Polar residues" evidence="2">
    <location>
        <begin position="62"/>
        <end position="71"/>
    </location>
</feature>
<keyword evidence="6" id="KW-1185">Reference proteome</keyword>
<comment type="caution">
    <text evidence="5">The sequence shown here is derived from an EMBL/GenBank/DDBJ whole genome shotgun (WGS) entry which is preliminary data.</text>
</comment>
<dbReference type="EMBL" id="JBEPAZ010000120">
    <property type="protein sequence ID" value="MER6434483.1"/>
    <property type="molecule type" value="Genomic_DNA"/>
</dbReference>
<accession>A0ABV1UL69</accession>
<evidence type="ECO:0000313" key="6">
    <source>
        <dbReference type="Proteomes" id="UP001470023"/>
    </source>
</evidence>
<feature type="domain" description="Lsr2 DNA-binding" evidence="4">
    <location>
        <begin position="73"/>
        <end position="108"/>
    </location>
</feature>
<dbReference type="InterPro" id="IPR055370">
    <property type="entry name" value="Lsr2_DNA-bd"/>
</dbReference>
<keyword evidence="1" id="KW-0238">DNA-binding</keyword>
<dbReference type="InterPro" id="IPR024412">
    <property type="entry name" value="Lsr2_dim_dom"/>
</dbReference>
<dbReference type="Proteomes" id="UP001470023">
    <property type="component" value="Unassembled WGS sequence"/>
</dbReference>
<reference evidence="5 6" key="1">
    <citation type="submission" date="2024-06" db="EMBL/GenBank/DDBJ databases">
        <title>The Natural Products Discovery Center: Release of the First 8490 Sequenced Strains for Exploring Actinobacteria Biosynthetic Diversity.</title>
        <authorList>
            <person name="Kalkreuter E."/>
            <person name="Kautsar S.A."/>
            <person name="Yang D."/>
            <person name="Bader C.D."/>
            <person name="Teijaro C.N."/>
            <person name="Fluegel L."/>
            <person name="Davis C.M."/>
            <person name="Simpson J.R."/>
            <person name="Lauterbach L."/>
            <person name="Steele A.D."/>
            <person name="Gui C."/>
            <person name="Meng S."/>
            <person name="Li G."/>
            <person name="Viehrig K."/>
            <person name="Ye F."/>
            <person name="Su P."/>
            <person name="Kiefer A.F."/>
            <person name="Nichols A."/>
            <person name="Cepeda A.J."/>
            <person name="Yan W."/>
            <person name="Fan B."/>
            <person name="Jiang Y."/>
            <person name="Adhikari A."/>
            <person name="Zheng C.-J."/>
            <person name="Schuster L."/>
            <person name="Cowan T.M."/>
            <person name="Smanski M.J."/>
            <person name="Chevrette M.G."/>
            <person name="De Carvalho L.P.S."/>
            <person name="Shen B."/>
        </authorList>
    </citation>
    <scope>NUCLEOTIDE SEQUENCE [LARGE SCALE GENOMIC DNA]</scope>
    <source>
        <strain evidence="5 6">NPDC001166</strain>
    </source>
</reference>
<dbReference type="Pfam" id="PF11774">
    <property type="entry name" value="Lsr2"/>
    <property type="match status" value="1"/>
</dbReference>
<evidence type="ECO:0000256" key="2">
    <source>
        <dbReference type="SAM" id="MobiDB-lite"/>
    </source>
</evidence>
<name>A0ABV1UL69_9ACTN</name>
<protein>
    <submittedName>
        <fullName evidence="5">Lsr2 family protein</fullName>
    </submittedName>
</protein>